<evidence type="ECO:0000313" key="1">
    <source>
        <dbReference type="Ensembl" id="ENSPNYP00000015147.1"/>
    </source>
</evidence>
<organism evidence="1">
    <name type="scientific">Pundamilia nyererei</name>
    <dbReference type="NCBI Taxonomy" id="303518"/>
    <lineage>
        <taxon>Eukaryota</taxon>
        <taxon>Metazoa</taxon>
        <taxon>Chordata</taxon>
        <taxon>Craniata</taxon>
        <taxon>Vertebrata</taxon>
        <taxon>Euteleostomi</taxon>
        <taxon>Actinopterygii</taxon>
        <taxon>Neopterygii</taxon>
        <taxon>Teleostei</taxon>
        <taxon>Neoteleostei</taxon>
        <taxon>Acanthomorphata</taxon>
        <taxon>Ovalentaria</taxon>
        <taxon>Cichlomorphae</taxon>
        <taxon>Cichliformes</taxon>
        <taxon>Cichlidae</taxon>
        <taxon>African cichlids</taxon>
        <taxon>Pseudocrenilabrinae</taxon>
        <taxon>Haplochromini</taxon>
        <taxon>Pundamilia</taxon>
    </lineage>
</organism>
<protein>
    <submittedName>
        <fullName evidence="1">Uncharacterized protein</fullName>
    </submittedName>
</protein>
<dbReference type="AlphaFoldDB" id="A0A3B4FX14"/>
<sequence>MRGSALLELTMINKGELMVLSSWGALVVTECTPAHQAREVISGWPIEVEDHEFARLSCQLEEGLQATDRLVSSLLSVVCVQRASRAKWVVLQGVTINNQSIQ</sequence>
<proteinExistence type="predicted"/>
<reference evidence="1" key="1">
    <citation type="submission" date="2023-09" db="UniProtKB">
        <authorList>
            <consortium name="Ensembl"/>
        </authorList>
    </citation>
    <scope>IDENTIFICATION</scope>
</reference>
<name>A0A3B4FX14_9CICH</name>
<dbReference type="Ensembl" id="ENSPNYT00000015533.1">
    <property type="protein sequence ID" value="ENSPNYP00000015147.1"/>
    <property type="gene ID" value="ENSPNYG00000011471.1"/>
</dbReference>
<accession>A0A3B4FX14</accession>